<dbReference type="EC" id="2.3.3.21" evidence="6"/>
<dbReference type="STRING" id="1110509.Mhar_1016"/>
<dbReference type="InterPro" id="IPR011830">
    <property type="entry name" value="LEU1_arch"/>
</dbReference>
<dbReference type="NCBIfam" id="TIGR02090">
    <property type="entry name" value="LEU1_arch"/>
    <property type="match status" value="1"/>
</dbReference>
<evidence type="ECO:0000259" key="8">
    <source>
        <dbReference type="PROSITE" id="PS50991"/>
    </source>
</evidence>
<comment type="similarity">
    <text evidence="1 6 7">Belongs to the alpha-IPM synthase/homocitrate synthase family.</text>
</comment>
<gene>
    <name evidence="6" type="primary">cimA</name>
    <name evidence="9" type="ordered locus">Mhar_1016</name>
</gene>
<dbReference type="Proteomes" id="UP000005877">
    <property type="component" value="Chromosome"/>
</dbReference>
<dbReference type="Pfam" id="PF00682">
    <property type="entry name" value="HMGL-like"/>
    <property type="match status" value="1"/>
</dbReference>
<dbReference type="InterPro" id="IPR002034">
    <property type="entry name" value="AIPM/Hcit_synth_CS"/>
</dbReference>
<dbReference type="Gene3D" id="3.20.20.70">
    <property type="entry name" value="Aldolase class I"/>
    <property type="match status" value="1"/>
</dbReference>
<dbReference type="HOGENOM" id="CLU_022158_0_1_2"/>
<dbReference type="SMART" id="SM00917">
    <property type="entry name" value="LeuA_dimer"/>
    <property type="match status" value="1"/>
</dbReference>
<dbReference type="GO" id="GO:0009098">
    <property type="term" value="P:L-leucine biosynthetic process"/>
    <property type="evidence" value="ECO:0007669"/>
    <property type="project" value="InterPro"/>
</dbReference>
<evidence type="ECO:0000256" key="1">
    <source>
        <dbReference type="ARBA" id="ARBA00006154"/>
    </source>
</evidence>
<comment type="catalytic activity">
    <reaction evidence="6">
        <text>pyruvate + acetyl-CoA + H2O = (3R)-citramalate + CoA + H(+)</text>
        <dbReference type="Rhea" id="RHEA:19045"/>
        <dbReference type="ChEBI" id="CHEBI:15361"/>
        <dbReference type="ChEBI" id="CHEBI:15377"/>
        <dbReference type="ChEBI" id="CHEBI:15378"/>
        <dbReference type="ChEBI" id="CHEBI:30934"/>
        <dbReference type="ChEBI" id="CHEBI:57287"/>
        <dbReference type="ChEBI" id="CHEBI:57288"/>
        <dbReference type="EC" id="2.3.3.21"/>
    </reaction>
</comment>
<evidence type="ECO:0000256" key="5">
    <source>
        <dbReference type="ARBA" id="ARBA00023304"/>
    </source>
</evidence>
<protein>
    <recommendedName>
        <fullName evidence="6">Putative (R)-citramalate synthase CimA</fullName>
        <ecNumber evidence="6">2.3.3.21</ecNumber>
    </recommendedName>
</protein>
<dbReference type="PROSITE" id="PS50991">
    <property type="entry name" value="PYR_CT"/>
    <property type="match status" value="1"/>
</dbReference>
<dbReference type="InterPro" id="IPR013785">
    <property type="entry name" value="Aldolase_TIM"/>
</dbReference>
<dbReference type="InterPro" id="IPR024890">
    <property type="entry name" value="Citramalate_synthase_CimA"/>
</dbReference>
<dbReference type="HAMAP" id="MF_01028">
    <property type="entry name" value="CimA"/>
    <property type="match status" value="1"/>
</dbReference>
<sequence length="500" mass="53364">MRGIALFGRVRLLDTTLRDGEQTPGVSLTLEEKVSIARQLDALGLDVIEAGSAVTSEGERRAMKAVAEEGLRAEVCSYVRARTGDVDLALNCDVDSIHLVVPVSDLHIRCKLRSDREGVMRAAVEVTEYAKGHGLIVELSGEDASRADEGYLTALYRAGIDAGADRLCYCDTVGVLVAEKAFEVFSRLSKLPVPVSVHCHDDFGLATANTVAALRGGASMAHVTVNGIGERGGNTSLEEVVMTLESLYGIKTEIQCQELYSLSRLVSRLTGIPVAPNKAIVGENAFTHEAGIHVHGLLADTSTYEPIHPEAVGRKRRIVLGKHAGRSSVELALRELGIESTEGELAEILSRVKELGDKGKRVTDADLQTIAEIVLSIQKEPKVKLNEFTIVSGNHAIPTASVRIIVNGSEILEAGTGVGPVDAAINAIRRAISGVRDVRLEEYHVDAVTGGTNALVEVWVTMAMGDRTITARGAGADIIMASVEAVLEGINRLMQLEEDG</sequence>
<dbReference type="Gene3D" id="1.10.238.260">
    <property type="match status" value="1"/>
</dbReference>
<comment type="function">
    <text evidence="6">Catalyzes the condensation of pyruvate and acetyl-coenzyme A to form (R)-citramalate.</text>
</comment>
<dbReference type="InterPro" id="IPR054691">
    <property type="entry name" value="LeuA/HCS_post-cat"/>
</dbReference>
<evidence type="ECO:0000256" key="2">
    <source>
        <dbReference type="ARBA" id="ARBA00022605"/>
    </source>
</evidence>
<evidence type="ECO:0000313" key="9">
    <source>
        <dbReference type="EMBL" id="AET64385.1"/>
    </source>
</evidence>
<reference evidence="9 10" key="1">
    <citation type="journal article" date="2012" name="PLoS ONE">
        <title>The genome characteristics and predicted function of methyl-group oxidation pathway in the obligate aceticlastic methanogens, Methanosaeta spp.</title>
        <authorList>
            <person name="Zhu J."/>
            <person name="Zheng H."/>
            <person name="Ai G."/>
            <person name="Zhang G."/>
            <person name="Liu D."/>
            <person name="Liu X."/>
            <person name="Dong X."/>
        </authorList>
    </citation>
    <scope>NUCLEOTIDE SEQUENCE [LARGE SCALE GENOMIC DNA]</scope>
    <source>
        <strain evidence="9 10">6Ac</strain>
    </source>
</reference>
<keyword evidence="4 6" id="KW-0808">Transferase</keyword>
<dbReference type="PROSITE" id="PS00816">
    <property type="entry name" value="AIPM_HOMOCIT_SYNTH_2"/>
    <property type="match status" value="1"/>
</dbReference>
<dbReference type="InterPro" id="IPR036230">
    <property type="entry name" value="LeuA_allosteric_dom_sf"/>
</dbReference>
<dbReference type="OrthoDB" id="6555at2157"/>
<dbReference type="SUPFAM" id="SSF51569">
    <property type="entry name" value="Aldolase"/>
    <property type="match status" value="1"/>
</dbReference>
<dbReference type="InterPro" id="IPR000891">
    <property type="entry name" value="PYR_CT"/>
</dbReference>
<evidence type="ECO:0000256" key="4">
    <source>
        <dbReference type="ARBA" id="ARBA00022679"/>
    </source>
</evidence>
<dbReference type="SUPFAM" id="SSF110921">
    <property type="entry name" value="2-isopropylmalate synthase LeuA, allosteric (dimerisation) domain"/>
    <property type="match status" value="1"/>
</dbReference>
<dbReference type="GO" id="GO:0043714">
    <property type="term" value="F:(R)-citramalate synthase activity"/>
    <property type="evidence" value="ECO:0007669"/>
    <property type="project" value="UniProtKB-EC"/>
</dbReference>
<keyword evidence="10" id="KW-1185">Reference proteome</keyword>
<comment type="pathway">
    <text evidence="6">Amino-acid biosynthesis; L-isoleucine biosynthesis; 2-oxobutanoate from pyruvate: step 1/3.</text>
</comment>
<evidence type="ECO:0000256" key="6">
    <source>
        <dbReference type="HAMAP-Rule" id="MF_01028"/>
    </source>
</evidence>
<dbReference type="NCBIfam" id="NF002085">
    <property type="entry name" value="PRK00915.1-2"/>
    <property type="match status" value="1"/>
</dbReference>
<dbReference type="AlphaFoldDB" id="G7WM10"/>
<proteinExistence type="inferred from homology"/>
<dbReference type="CDD" id="cd07940">
    <property type="entry name" value="DRE_TIM_IPMS"/>
    <property type="match status" value="1"/>
</dbReference>
<dbReference type="RefSeq" id="WP_014586570.1">
    <property type="nucleotide sequence ID" value="NC_017527.1"/>
</dbReference>
<dbReference type="Gene3D" id="3.30.160.270">
    <property type="match status" value="1"/>
</dbReference>
<name>G7WM10_METH6</name>
<feature type="domain" description="Pyruvate carboxyltransferase" evidence="8">
    <location>
        <begin position="10"/>
        <end position="260"/>
    </location>
</feature>
<dbReference type="EMBL" id="CP003117">
    <property type="protein sequence ID" value="AET64385.1"/>
    <property type="molecule type" value="Genomic_DNA"/>
</dbReference>
<accession>G7WM10</accession>
<dbReference type="Pfam" id="PF22617">
    <property type="entry name" value="HCS_D2"/>
    <property type="match status" value="1"/>
</dbReference>
<evidence type="ECO:0000256" key="7">
    <source>
        <dbReference type="RuleBase" id="RU003523"/>
    </source>
</evidence>
<keyword evidence="3 6" id="KW-0412">Isoleucine biosynthesis</keyword>
<dbReference type="PROSITE" id="PS00815">
    <property type="entry name" value="AIPM_HOMOCIT_SYNTH_1"/>
    <property type="match status" value="1"/>
</dbReference>
<dbReference type="GeneID" id="12510185"/>
<dbReference type="PANTHER" id="PTHR42880:SF2">
    <property type="entry name" value="(R)-CITRAMALATE SYNTHASE CIMA"/>
    <property type="match status" value="1"/>
</dbReference>
<dbReference type="GO" id="GO:0009097">
    <property type="term" value="P:isoleucine biosynthetic process"/>
    <property type="evidence" value="ECO:0007669"/>
    <property type="project" value="UniProtKB-UniRule"/>
</dbReference>
<comment type="subunit">
    <text evidence="6">Homodimer.</text>
</comment>
<dbReference type="FunFam" id="1.10.238.260:FF:000001">
    <property type="entry name" value="2-isopropylmalate synthase"/>
    <property type="match status" value="1"/>
</dbReference>
<keyword evidence="5 6" id="KW-0100">Branched-chain amino acid biosynthesis</keyword>
<evidence type="ECO:0000256" key="3">
    <source>
        <dbReference type="ARBA" id="ARBA00022624"/>
    </source>
</evidence>
<evidence type="ECO:0000313" key="10">
    <source>
        <dbReference type="Proteomes" id="UP000005877"/>
    </source>
</evidence>
<dbReference type="InterPro" id="IPR013709">
    <property type="entry name" value="2-isopropylmalate_synth_dimer"/>
</dbReference>
<dbReference type="FunFam" id="3.20.20.70:FF:000010">
    <property type="entry name" value="2-isopropylmalate synthase"/>
    <property type="match status" value="1"/>
</dbReference>
<dbReference type="GO" id="GO:0003852">
    <property type="term" value="F:2-isopropylmalate synthase activity"/>
    <property type="evidence" value="ECO:0007669"/>
    <property type="project" value="InterPro"/>
</dbReference>
<dbReference type="Pfam" id="PF08502">
    <property type="entry name" value="LeuA_dimer"/>
    <property type="match status" value="1"/>
</dbReference>
<dbReference type="PANTHER" id="PTHR42880">
    <property type="entry name" value="HOMOCITRATE SYNTHASE"/>
    <property type="match status" value="1"/>
</dbReference>
<keyword evidence="2 6" id="KW-0028">Amino-acid biosynthesis</keyword>
<dbReference type="KEGG" id="mhi:Mhar_1016"/>
<organism evidence="9 10">
    <name type="scientific">Methanothrix harundinacea (strain 6Ac)</name>
    <name type="common">Methanosaeta harundinacea</name>
    <dbReference type="NCBI Taxonomy" id="1110509"/>
    <lineage>
        <taxon>Archaea</taxon>
        <taxon>Methanobacteriati</taxon>
        <taxon>Methanobacteriota</taxon>
        <taxon>Stenosarchaea group</taxon>
        <taxon>Methanomicrobia</taxon>
        <taxon>Methanotrichales</taxon>
        <taxon>Methanotrichaceae</taxon>
        <taxon>Methanothrix</taxon>
    </lineage>
</organism>
<dbReference type="PATRIC" id="fig|1110509.7.peg.1133"/>
<dbReference type="UniPathway" id="UPA00047">
    <property type="reaction ID" value="UER00066"/>
</dbReference>